<evidence type="ECO:0000313" key="3">
    <source>
        <dbReference type="Proteomes" id="UP001302329"/>
    </source>
</evidence>
<dbReference type="Pfam" id="PF23856">
    <property type="entry name" value="DUF7219"/>
    <property type="match status" value="1"/>
</dbReference>
<dbReference type="InterPro" id="IPR055643">
    <property type="entry name" value="DUF7219"/>
</dbReference>
<sequence length="96" mass="10877">MTNQPSTGPIHPELGRQESDVRSPMEAHSSYRGHDWSPERLMFHQNLESFADQVGLIVGLQANGKMSQDEAYAKIKKIWKGLKFTRDSLFDDATKS</sequence>
<gene>
    <name evidence="2" type="ORF">VB739_02660</name>
</gene>
<feature type="region of interest" description="Disordered" evidence="1">
    <location>
        <begin position="1"/>
        <end position="33"/>
    </location>
</feature>
<protein>
    <submittedName>
        <fullName evidence="2">Uncharacterized protein</fullName>
    </submittedName>
</protein>
<dbReference type="Proteomes" id="UP001302329">
    <property type="component" value="Unassembled WGS sequence"/>
</dbReference>
<accession>A0ABU5SSK5</accession>
<organism evidence="2 3">
    <name type="scientific">Cyanobium gracile UHCC 0281</name>
    <dbReference type="NCBI Taxonomy" id="3110309"/>
    <lineage>
        <taxon>Bacteria</taxon>
        <taxon>Bacillati</taxon>
        <taxon>Cyanobacteriota</taxon>
        <taxon>Cyanophyceae</taxon>
        <taxon>Synechococcales</taxon>
        <taxon>Prochlorococcaceae</taxon>
        <taxon>Cyanobium</taxon>
    </lineage>
</organism>
<name>A0ABU5SSK5_9CYAN</name>
<dbReference type="EMBL" id="JAYGHY010000005">
    <property type="protein sequence ID" value="MEA5441446.1"/>
    <property type="molecule type" value="Genomic_DNA"/>
</dbReference>
<evidence type="ECO:0000313" key="2">
    <source>
        <dbReference type="EMBL" id="MEA5441446.1"/>
    </source>
</evidence>
<proteinExistence type="predicted"/>
<evidence type="ECO:0000256" key="1">
    <source>
        <dbReference type="SAM" id="MobiDB-lite"/>
    </source>
</evidence>
<reference evidence="2 3" key="1">
    <citation type="submission" date="2023-12" db="EMBL/GenBank/DDBJ databases">
        <title>Baltic Sea Cyanobacteria.</title>
        <authorList>
            <person name="Delbaje E."/>
            <person name="Fewer D.P."/>
            <person name="Shishido T.K."/>
        </authorList>
    </citation>
    <scope>NUCLEOTIDE SEQUENCE [LARGE SCALE GENOMIC DNA]</scope>
    <source>
        <strain evidence="2 3">UHCC 0281</strain>
    </source>
</reference>
<comment type="caution">
    <text evidence="2">The sequence shown here is derived from an EMBL/GenBank/DDBJ whole genome shotgun (WGS) entry which is preliminary data.</text>
</comment>
<keyword evidence="3" id="KW-1185">Reference proteome</keyword>
<feature type="compositionally biased region" description="Basic and acidic residues" evidence="1">
    <location>
        <begin position="13"/>
        <end position="25"/>
    </location>
</feature>